<feature type="binding site" evidence="7">
    <location>
        <position position="122"/>
    </location>
    <ligand>
        <name>orotate</name>
        <dbReference type="ChEBI" id="CHEBI:30839"/>
    </ligand>
</feature>
<comment type="pathway">
    <text evidence="1 7">Pyrimidine metabolism; UMP biosynthesis via de novo pathway; UMP from orotate: step 1/2.</text>
</comment>
<comment type="catalytic activity">
    <reaction evidence="7">
        <text>orotidine 5'-phosphate + diphosphate = orotate + 5-phospho-alpha-D-ribose 1-diphosphate</text>
        <dbReference type="Rhea" id="RHEA:10380"/>
        <dbReference type="ChEBI" id="CHEBI:30839"/>
        <dbReference type="ChEBI" id="CHEBI:33019"/>
        <dbReference type="ChEBI" id="CHEBI:57538"/>
        <dbReference type="ChEBI" id="CHEBI:58017"/>
        <dbReference type="EC" id="2.4.2.10"/>
    </reaction>
</comment>
<dbReference type="GO" id="GO:0000287">
    <property type="term" value="F:magnesium ion binding"/>
    <property type="evidence" value="ECO:0007669"/>
    <property type="project" value="UniProtKB-UniRule"/>
</dbReference>
<dbReference type="UniPathway" id="UPA00070">
    <property type="reaction ID" value="UER00119"/>
</dbReference>
<dbReference type="Pfam" id="PF00156">
    <property type="entry name" value="Pribosyltran"/>
    <property type="match status" value="1"/>
</dbReference>
<feature type="binding site" evidence="7">
    <location>
        <position position="151"/>
    </location>
    <ligand>
        <name>orotate</name>
        <dbReference type="ChEBI" id="CHEBI:30839"/>
    </ligand>
</feature>
<keyword evidence="4 7" id="KW-0808">Transferase</keyword>
<dbReference type="Gene3D" id="3.40.50.2020">
    <property type="match status" value="1"/>
</dbReference>
<evidence type="ECO:0000313" key="10">
    <source>
        <dbReference type="Proteomes" id="UP000001691"/>
    </source>
</evidence>
<evidence type="ECO:0000256" key="7">
    <source>
        <dbReference type="HAMAP-Rule" id="MF_01208"/>
    </source>
</evidence>
<evidence type="ECO:0000313" key="9">
    <source>
        <dbReference type="EMBL" id="BAG14224.1"/>
    </source>
</evidence>
<keyword evidence="3 7" id="KW-0328">Glycosyltransferase</keyword>
<dbReference type="GO" id="GO:0044205">
    <property type="term" value="P:'de novo' UMP biosynthetic process"/>
    <property type="evidence" value="ECO:0007669"/>
    <property type="project" value="UniProtKB-UniRule"/>
</dbReference>
<protein>
    <recommendedName>
        <fullName evidence="2 7">Orotate phosphoribosyltransferase</fullName>
        <shortName evidence="7">OPRT</shortName>
        <shortName evidence="7">OPRTase</shortName>
        <ecNumber evidence="2 7">2.4.2.10</ecNumber>
    </recommendedName>
</protein>
<evidence type="ECO:0000256" key="2">
    <source>
        <dbReference type="ARBA" id="ARBA00011971"/>
    </source>
</evidence>
<comment type="caution">
    <text evidence="7">Lacks conserved residue(s) required for the propagation of feature annotation.</text>
</comment>
<comment type="cofactor">
    <cofactor evidence="7">
        <name>Mg(2+)</name>
        <dbReference type="ChEBI" id="CHEBI:18420"/>
    </cofactor>
</comment>
<dbReference type="STRING" id="471821.TGRD_741"/>
<dbReference type="HAMAP" id="MF_01208">
    <property type="entry name" value="PyrE"/>
    <property type="match status" value="1"/>
</dbReference>
<evidence type="ECO:0000256" key="1">
    <source>
        <dbReference type="ARBA" id="ARBA00004889"/>
    </source>
</evidence>
<dbReference type="CDD" id="cd06223">
    <property type="entry name" value="PRTases_typeI"/>
    <property type="match status" value="1"/>
</dbReference>
<dbReference type="SUPFAM" id="SSF53271">
    <property type="entry name" value="PRTase-like"/>
    <property type="match status" value="1"/>
</dbReference>
<accession>B1GYY1</accession>
<dbReference type="PATRIC" id="fig|471821.5.peg.1279"/>
<dbReference type="KEGG" id="rsd:TGRD_732"/>
<gene>
    <name evidence="7" type="primary">pyrE</name>
    <name evidence="9" type="ordered locus">TGRD_732</name>
</gene>
<dbReference type="PANTHER" id="PTHR19278:SF9">
    <property type="entry name" value="URIDINE 5'-MONOPHOSPHATE SYNTHASE"/>
    <property type="match status" value="1"/>
</dbReference>
<feature type="binding site" description="in other chain" evidence="7">
    <location>
        <begin position="118"/>
        <end position="126"/>
    </location>
    <ligand>
        <name>5-phospho-alpha-D-ribose 1-diphosphate</name>
        <dbReference type="ChEBI" id="CHEBI:58017"/>
        <note>ligand shared between dimeric partners</note>
    </ligand>
</feature>
<evidence type="ECO:0000256" key="3">
    <source>
        <dbReference type="ARBA" id="ARBA00022676"/>
    </source>
</evidence>
<dbReference type="InterPro" id="IPR000836">
    <property type="entry name" value="PRTase_dom"/>
</dbReference>
<dbReference type="InterPro" id="IPR023031">
    <property type="entry name" value="OPRT"/>
</dbReference>
<comment type="similarity">
    <text evidence="7">Belongs to the purine/pyrimidine phosphoribosyltransferase family. PyrE subfamily.</text>
</comment>
<dbReference type="HOGENOM" id="CLU_074878_3_0_0"/>
<proteinExistence type="inferred from homology"/>
<dbReference type="InterPro" id="IPR029057">
    <property type="entry name" value="PRTase-like"/>
</dbReference>
<dbReference type="GO" id="GO:0004588">
    <property type="term" value="F:orotate phosphoribosyltransferase activity"/>
    <property type="evidence" value="ECO:0007669"/>
    <property type="project" value="UniProtKB-UniRule"/>
</dbReference>
<keyword evidence="6 7" id="KW-0665">Pyrimidine biosynthesis</keyword>
<dbReference type="GO" id="GO:0019856">
    <property type="term" value="P:pyrimidine nucleobase biosynthetic process"/>
    <property type="evidence" value="ECO:0007669"/>
    <property type="project" value="InterPro"/>
</dbReference>
<feature type="domain" description="Phosphoribosyltransferase" evidence="8">
    <location>
        <begin position="46"/>
        <end position="156"/>
    </location>
</feature>
<dbReference type="Proteomes" id="UP000001691">
    <property type="component" value="Chromosome"/>
</dbReference>
<evidence type="ECO:0000256" key="6">
    <source>
        <dbReference type="ARBA" id="ARBA00022975"/>
    </source>
</evidence>
<dbReference type="EMBL" id="AP009510">
    <property type="protein sequence ID" value="BAG14224.1"/>
    <property type="molecule type" value="Genomic_DNA"/>
</dbReference>
<organism evidence="9 10">
    <name type="scientific">Endomicrobium trichonymphae</name>
    <dbReference type="NCBI Taxonomy" id="1408204"/>
    <lineage>
        <taxon>Bacteria</taxon>
        <taxon>Pseudomonadati</taxon>
        <taxon>Elusimicrobiota</taxon>
        <taxon>Endomicrobiia</taxon>
        <taxon>Endomicrobiales</taxon>
        <taxon>Endomicrobiaceae</taxon>
        <taxon>Candidatus Endomicrobiellum</taxon>
    </lineage>
</organism>
<comment type="function">
    <text evidence="7">Catalyzes the transfer of a ribosyl phosphate group from 5-phosphoribose 1-diphosphate to orotate, leading to the formation of orotidine monophosphate (OMP).</text>
</comment>
<comment type="subunit">
    <text evidence="7">Homodimer.</text>
</comment>
<dbReference type="EC" id="2.4.2.10" evidence="2 7"/>
<feature type="binding site" evidence="7">
    <location>
        <position position="95"/>
    </location>
    <ligand>
        <name>5-phospho-alpha-D-ribose 1-diphosphate</name>
        <dbReference type="ChEBI" id="CHEBI:58017"/>
        <note>ligand shared between dimeric partners</note>
    </ligand>
</feature>
<evidence type="ECO:0000259" key="8">
    <source>
        <dbReference type="Pfam" id="PF00156"/>
    </source>
</evidence>
<dbReference type="NCBIfam" id="TIGR01367">
    <property type="entry name" value="pyrE_Therm"/>
    <property type="match status" value="1"/>
</dbReference>
<dbReference type="InterPro" id="IPR006273">
    <property type="entry name" value="Orotate_PRibTrfase_bac"/>
</dbReference>
<dbReference type="PANTHER" id="PTHR19278">
    <property type="entry name" value="OROTATE PHOSPHORIBOSYLTRANSFERASE"/>
    <property type="match status" value="1"/>
</dbReference>
<keyword evidence="5 7" id="KW-0460">Magnesium</keyword>
<reference evidence="10" key="1">
    <citation type="journal article" date="2008" name="Proc. Natl. Acad. Sci. U.S.A.">
        <title>Complete genome of the uncultured termite group 1 bacteria in a single host protist cell.</title>
        <authorList>
            <person name="Hongoh Y."/>
            <person name="Sharma V.K."/>
            <person name="Prakash T."/>
            <person name="Noda S."/>
            <person name="Taylor T.D."/>
            <person name="Kudo T."/>
            <person name="Sakaki Y."/>
            <person name="Toyoda A."/>
            <person name="Hattori M."/>
            <person name="Ohkuma M."/>
        </authorList>
    </citation>
    <scope>NUCLEOTIDE SEQUENCE [LARGE SCALE GENOMIC DNA]</scope>
    <source>
        <strain evidence="10">Rs-D17 genomovar Ri2008</strain>
    </source>
</reference>
<evidence type="ECO:0000256" key="5">
    <source>
        <dbReference type="ARBA" id="ARBA00022842"/>
    </source>
</evidence>
<dbReference type="AlphaFoldDB" id="B1GYY1"/>
<sequence length="194" mass="21327">MRQRQEELRKLFIKNRALLNGHFKLSSGLHSDMYFQAALILQYPKEAVRLAEELAKKIKENNIKVDVVVSPALGGVIIGHEMGRALGVRAIFTERIDSKVSLRRGFFVDKNEKVLVVEDVITTGLSTKEAIDSLKSAGAEALVAVVSLVDRSAGKVDFGVPRFSLLSLEVKSFKEDECPMCKAGSNAVKPGSRK</sequence>
<name>B1GYY1_ENDTX</name>
<keyword evidence="10" id="KW-1185">Reference proteome</keyword>
<evidence type="ECO:0000256" key="4">
    <source>
        <dbReference type="ARBA" id="ARBA00022679"/>
    </source>
</evidence>